<feature type="region of interest" description="Disordered" evidence="3">
    <location>
        <begin position="278"/>
        <end position="303"/>
    </location>
</feature>
<comment type="subcellular location">
    <subcellularLocation>
        <location evidence="1">Cell envelope</location>
    </subcellularLocation>
</comment>
<evidence type="ECO:0000256" key="1">
    <source>
        <dbReference type="ARBA" id="ARBA00004196"/>
    </source>
</evidence>
<dbReference type="AlphaFoldDB" id="A0A1M5ZNJ1"/>
<keyword evidence="4" id="KW-0472">Membrane</keyword>
<feature type="transmembrane region" description="Helical" evidence="4">
    <location>
        <begin position="12"/>
        <end position="30"/>
    </location>
</feature>
<dbReference type="Proteomes" id="UP000183954">
    <property type="component" value="Unassembled WGS sequence"/>
</dbReference>
<evidence type="ECO:0000256" key="4">
    <source>
        <dbReference type="SAM" id="Phobius"/>
    </source>
</evidence>
<keyword evidence="4" id="KW-1133">Transmembrane helix</keyword>
<dbReference type="OrthoDB" id="2023301at2"/>
<evidence type="ECO:0000259" key="5">
    <source>
        <dbReference type="Pfam" id="PF25967"/>
    </source>
</evidence>
<keyword evidence="4" id="KW-0812">Transmembrane</keyword>
<reference evidence="7" key="1">
    <citation type="submission" date="2016-11" db="EMBL/GenBank/DDBJ databases">
        <authorList>
            <person name="Varghese N."/>
            <person name="Submissions S."/>
        </authorList>
    </citation>
    <scope>NUCLEOTIDE SEQUENCE [LARGE SCALE GENOMIC DNA]</scope>
    <source>
        <strain evidence="7">DSM 15449</strain>
    </source>
</reference>
<dbReference type="Pfam" id="PF25967">
    <property type="entry name" value="RND-MFP_C"/>
    <property type="match status" value="1"/>
</dbReference>
<proteinExistence type="predicted"/>
<dbReference type="InterPro" id="IPR050465">
    <property type="entry name" value="UPF0194_transport"/>
</dbReference>
<dbReference type="Gene3D" id="2.40.30.170">
    <property type="match status" value="1"/>
</dbReference>
<keyword evidence="7" id="KW-1185">Reference proteome</keyword>
<feature type="domain" description="Multidrug resistance protein MdtA-like C-terminal permuted SH3" evidence="5">
    <location>
        <begin position="213"/>
        <end position="270"/>
    </location>
</feature>
<evidence type="ECO:0000256" key="3">
    <source>
        <dbReference type="SAM" id="MobiDB-lite"/>
    </source>
</evidence>
<accession>A0A1M5ZNJ1</accession>
<dbReference type="GO" id="GO:0030313">
    <property type="term" value="C:cell envelope"/>
    <property type="evidence" value="ECO:0007669"/>
    <property type="project" value="UniProtKB-SubCell"/>
</dbReference>
<evidence type="ECO:0000256" key="2">
    <source>
        <dbReference type="ARBA" id="ARBA00023054"/>
    </source>
</evidence>
<dbReference type="STRING" id="1121420.SAMN02746098_03489"/>
<dbReference type="Gene3D" id="2.40.420.20">
    <property type="match status" value="1"/>
</dbReference>
<keyword evidence="2" id="KW-0175">Coiled coil</keyword>
<dbReference type="PANTHER" id="PTHR32347:SF14">
    <property type="entry name" value="EFFLUX SYSTEM COMPONENT YKNX-RELATED"/>
    <property type="match status" value="1"/>
</dbReference>
<dbReference type="RefSeq" id="WP_073030983.1">
    <property type="nucleotide sequence ID" value="NZ_FQXJ01000013.1"/>
</dbReference>
<evidence type="ECO:0000313" key="7">
    <source>
        <dbReference type="Proteomes" id="UP000183954"/>
    </source>
</evidence>
<dbReference type="EMBL" id="FQXJ01000013">
    <property type="protein sequence ID" value="SHI25857.1"/>
    <property type="molecule type" value="Genomic_DNA"/>
</dbReference>
<dbReference type="PANTHER" id="PTHR32347">
    <property type="entry name" value="EFFLUX SYSTEM COMPONENT YKNX-RELATED"/>
    <property type="match status" value="1"/>
</dbReference>
<sequence length="303" mass="32406">MKNKKTGNRKVIIWSIIGVLVLALAIALYLRPKKTDYTEVRPTTGNLATNYSFSGSIEAKNRQTVFADKAMQVKEIKVKEEEEVTTGTVLMTTVGGGEMKSKIAGEVSGIYAEENAQLMPGAKLIDIVDYTDLQLKVQVDEYDLSAVSKDKDAAVTIHSLKKDISGKITDVSKEGEYANGVTNFTATISLAKDNNLRTGMSAEAKVINQSVTNVVLLPMSAIQFDAQNSPYVLIKDSNNLPKTVQLTLGINDGVLAEIKSGVTANDIVLVPPTAKSADFGPGAQMGQDRDESTKGGVEGGMGQ</sequence>
<dbReference type="InterPro" id="IPR058627">
    <property type="entry name" value="MdtA-like_C"/>
</dbReference>
<organism evidence="6 7">
    <name type="scientific">Desulfosporosinus lacus DSM 15449</name>
    <dbReference type="NCBI Taxonomy" id="1121420"/>
    <lineage>
        <taxon>Bacteria</taxon>
        <taxon>Bacillati</taxon>
        <taxon>Bacillota</taxon>
        <taxon>Clostridia</taxon>
        <taxon>Eubacteriales</taxon>
        <taxon>Desulfitobacteriaceae</taxon>
        <taxon>Desulfosporosinus</taxon>
    </lineage>
</organism>
<gene>
    <name evidence="6" type="ORF">SAMN02746098_03489</name>
</gene>
<name>A0A1M5ZNJ1_9FIRM</name>
<protein>
    <submittedName>
        <fullName evidence="6">HlyD family secretion protein</fullName>
    </submittedName>
</protein>
<evidence type="ECO:0000313" key="6">
    <source>
        <dbReference type="EMBL" id="SHI25857.1"/>
    </source>
</evidence>